<dbReference type="AlphaFoldDB" id="A0A0F8YG62"/>
<reference evidence="1" key="1">
    <citation type="journal article" date="2015" name="Nature">
        <title>Complex archaea that bridge the gap between prokaryotes and eukaryotes.</title>
        <authorList>
            <person name="Spang A."/>
            <person name="Saw J.H."/>
            <person name="Jorgensen S.L."/>
            <person name="Zaremba-Niedzwiedzka K."/>
            <person name="Martijn J."/>
            <person name="Lind A.E."/>
            <person name="van Eijk R."/>
            <person name="Schleper C."/>
            <person name="Guy L."/>
            <person name="Ettema T.J."/>
        </authorList>
    </citation>
    <scope>NUCLEOTIDE SEQUENCE</scope>
</reference>
<sequence length="68" mass="7332">MGKMTIVDDDGVILEYARFVAVGVSETGEVSNFIEDDGLELSERLGMVVEGLNALADLGRGLREETND</sequence>
<dbReference type="EMBL" id="LAZR01053616">
    <property type="protein sequence ID" value="KKK80362.1"/>
    <property type="molecule type" value="Genomic_DNA"/>
</dbReference>
<protein>
    <submittedName>
        <fullName evidence="1">Uncharacterized protein</fullName>
    </submittedName>
</protein>
<name>A0A0F8YG62_9ZZZZ</name>
<evidence type="ECO:0000313" key="1">
    <source>
        <dbReference type="EMBL" id="KKK80362.1"/>
    </source>
</evidence>
<organism evidence="1">
    <name type="scientific">marine sediment metagenome</name>
    <dbReference type="NCBI Taxonomy" id="412755"/>
    <lineage>
        <taxon>unclassified sequences</taxon>
        <taxon>metagenomes</taxon>
        <taxon>ecological metagenomes</taxon>
    </lineage>
</organism>
<proteinExistence type="predicted"/>
<comment type="caution">
    <text evidence="1">The sequence shown here is derived from an EMBL/GenBank/DDBJ whole genome shotgun (WGS) entry which is preliminary data.</text>
</comment>
<gene>
    <name evidence="1" type="ORF">LCGC14_2824260</name>
</gene>
<accession>A0A0F8YG62</accession>